<evidence type="ECO:0000259" key="2">
    <source>
        <dbReference type="Pfam" id="PF05050"/>
    </source>
</evidence>
<feature type="domain" description="Glycosyl transferase family 1" evidence="1">
    <location>
        <begin position="437"/>
        <end position="593"/>
    </location>
</feature>
<dbReference type="EMBL" id="CAEZTD010000031">
    <property type="protein sequence ID" value="CAB4558523.1"/>
    <property type="molecule type" value="Genomic_DNA"/>
</dbReference>
<name>A0A6J6D8E2_9ZZZZ</name>
<dbReference type="CDD" id="cd03801">
    <property type="entry name" value="GT4_PimA-like"/>
    <property type="match status" value="1"/>
</dbReference>
<dbReference type="Gene3D" id="3.40.50.150">
    <property type="entry name" value="Vaccinia Virus protein VP39"/>
    <property type="match status" value="1"/>
</dbReference>
<dbReference type="SUPFAM" id="SSF53335">
    <property type="entry name" value="S-adenosyl-L-methionine-dependent methyltransferases"/>
    <property type="match status" value="1"/>
</dbReference>
<dbReference type="NCBIfam" id="TIGR01444">
    <property type="entry name" value="fkbM_fam"/>
    <property type="match status" value="1"/>
</dbReference>
<reference evidence="3" key="1">
    <citation type="submission" date="2020-05" db="EMBL/GenBank/DDBJ databases">
        <authorList>
            <person name="Chiriac C."/>
            <person name="Salcher M."/>
            <person name="Ghai R."/>
            <person name="Kavagutti S V."/>
        </authorList>
    </citation>
    <scope>NUCLEOTIDE SEQUENCE</scope>
</reference>
<dbReference type="Pfam" id="PF00534">
    <property type="entry name" value="Glycos_transf_1"/>
    <property type="match status" value="1"/>
</dbReference>
<organism evidence="3">
    <name type="scientific">freshwater metagenome</name>
    <dbReference type="NCBI Taxonomy" id="449393"/>
    <lineage>
        <taxon>unclassified sequences</taxon>
        <taxon>metagenomes</taxon>
        <taxon>ecological metagenomes</taxon>
    </lineage>
</organism>
<evidence type="ECO:0000259" key="1">
    <source>
        <dbReference type="Pfam" id="PF00534"/>
    </source>
</evidence>
<accession>A0A6J6D8E2</accession>
<dbReference type="Pfam" id="PF05050">
    <property type="entry name" value="Methyltransf_21"/>
    <property type="match status" value="1"/>
</dbReference>
<dbReference type="InterPro" id="IPR052514">
    <property type="entry name" value="SAM-dependent_MTase"/>
</dbReference>
<sequence length="721" mass="79335">MEELAIVQPLGCDFVLNAPARHAPLYTERGYEPFSTALFRLSSSWAEDIVDIGAHVGYYSLVAASANSSARIIAVEGSPENADVLRENARINSREHIEVLAAAFSDNHDPIRFQLTEASDNSGRGGHPNSPTVKVVEVDSVTGDELSLASGRRLLIKLDVEGFELAALRGLEKAIDASSEARLLVEFNPKCIRPTGVSPSAILEWLADHGFRMFGIDEDNFTWNEVDIATAEDQVGDGYTNIWCLPRESTMTVAAVMHSAGLSGSERSHVEAVADLVTLGCMVATIMPKPDSGLVAELKKSGSGIMLVEKYEWWVDSSNLELKERHIAFSQIYDSIAHINPDVVMTQTMTVPQGALAARALGKPHVWWVREFGDLDYDFALPESPSEFGQVIRSLSDVVLTNSNAVKQHLFPHSDDAVHVLWPSPLMQPSDVARRARQGELTLGIVASLQVGKGHADLIQAIARSRLRETTIRLKFFGAGSVADRKRLRSLAKELDVSDRIEFVPHMANRAEMYGALDIVVVTSRAEAFGRIPFEATAAGRPVIYAASGGIVEYMVPGETGLSYEPGDIDELARNITTLHQDASLPERLVAQADTHFRQLFSQPARGTALRGYLTEAITRHASLAITPWSLDRLLLQVALTSEESRGDNRNTIAELRSESDALRADRDALRAELTRVSTALHEITVERNNAVLERDALLNSRLWRFAKPYRKLRAIFRPPR</sequence>
<dbReference type="InterPro" id="IPR006342">
    <property type="entry name" value="FkbM_mtfrase"/>
</dbReference>
<dbReference type="PANTHER" id="PTHR34203:SF15">
    <property type="entry name" value="SLL1173 PROTEIN"/>
    <property type="match status" value="1"/>
</dbReference>
<feature type="domain" description="Methyltransferase FkbM" evidence="2">
    <location>
        <begin position="51"/>
        <end position="213"/>
    </location>
</feature>
<gene>
    <name evidence="3" type="ORF">UFOPK1591_00563</name>
</gene>
<protein>
    <submittedName>
        <fullName evidence="3">Unannotated protein</fullName>
    </submittedName>
</protein>
<dbReference type="AlphaFoldDB" id="A0A6J6D8E2"/>
<dbReference type="InterPro" id="IPR001296">
    <property type="entry name" value="Glyco_trans_1"/>
</dbReference>
<dbReference type="PANTHER" id="PTHR34203">
    <property type="entry name" value="METHYLTRANSFERASE, FKBM FAMILY PROTEIN"/>
    <property type="match status" value="1"/>
</dbReference>
<dbReference type="CDD" id="cd02440">
    <property type="entry name" value="AdoMet_MTases"/>
    <property type="match status" value="1"/>
</dbReference>
<evidence type="ECO:0000313" key="3">
    <source>
        <dbReference type="EMBL" id="CAB4558523.1"/>
    </source>
</evidence>
<dbReference type="InterPro" id="IPR029063">
    <property type="entry name" value="SAM-dependent_MTases_sf"/>
</dbReference>
<dbReference type="GO" id="GO:0016757">
    <property type="term" value="F:glycosyltransferase activity"/>
    <property type="evidence" value="ECO:0007669"/>
    <property type="project" value="InterPro"/>
</dbReference>
<proteinExistence type="predicted"/>
<dbReference type="SUPFAM" id="SSF53756">
    <property type="entry name" value="UDP-Glycosyltransferase/glycogen phosphorylase"/>
    <property type="match status" value="1"/>
</dbReference>
<dbReference type="Gene3D" id="3.40.50.2000">
    <property type="entry name" value="Glycogen Phosphorylase B"/>
    <property type="match status" value="2"/>
</dbReference>